<name>A0A923MIY3_9FIRM</name>
<protein>
    <submittedName>
        <fullName evidence="2">Spore maturation protein A</fullName>
    </submittedName>
</protein>
<evidence type="ECO:0000256" key="1">
    <source>
        <dbReference type="SAM" id="Phobius"/>
    </source>
</evidence>
<proteinExistence type="predicted"/>
<feature type="transmembrane region" description="Helical" evidence="1">
    <location>
        <begin position="164"/>
        <end position="186"/>
    </location>
</feature>
<evidence type="ECO:0000313" key="2">
    <source>
        <dbReference type="EMBL" id="MBC5770518.1"/>
    </source>
</evidence>
<dbReference type="AlphaFoldDB" id="A0A923MIY3"/>
<feature type="transmembrane region" description="Helical" evidence="1">
    <location>
        <begin position="131"/>
        <end position="152"/>
    </location>
</feature>
<keyword evidence="1" id="KW-0472">Membrane</keyword>
<keyword evidence="1" id="KW-1133">Transmembrane helix</keyword>
<keyword evidence="3" id="KW-1185">Reference proteome</keyword>
<gene>
    <name evidence="2" type="ORF">H8Z83_09320</name>
</gene>
<organism evidence="2 3">
    <name type="scientific">Dysosmobacter segnis</name>
    <dbReference type="NCBI Taxonomy" id="2763042"/>
    <lineage>
        <taxon>Bacteria</taxon>
        <taxon>Bacillati</taxon>
        <taxon>Bacillota</taxon>
        <taxon>Clostridia</taxon>
        <taxon>Eubacteriales</taxon>
        <taxon>Oscillospiraceae</taxon>
        <taxon>Dysosmobacter</taxon>
    </lineage>
</organism>
<feature type="transmembrane region" description="Helical" evidence="1">
    <location>
        <begin position="45"/>
        <end position="64"/>
    </location>
</feature>
<accession>A0A923MIY3</accession>
<evidence type="ECO:0000313" key="3">
    <source>
        <dbReference type="Proteomes" id="UP000620327"/>
    </source>
</evidence>
<dbReference type="RefSeq" id="WP_187014766.1">
    <property type="nucleotide sequence ID" value="NZ_JACOQI010000007.1"/>
</dbReference>
<dbReference type="EMBL" id="JACOQI010000007">
    <property type="protein sequence ID" value="MBC5770518.1"/>
    <property type="molecule type" value="Genomic_DNA"/>
</dbReference>
<comment type="caution">
    <text evidence="2">The sequence shown here is derived from an EMBL/GenBank/DDBJ whole genome shotgun (WGS) entry which is preliminary data.</text>
</comment>
<sequence>MAMSYIWSGLVILSFLWGFFHGNLSAVAAAALDGAQSALELSLSMAGILCLWSGVMEILNVCGLSRRIAALFRPLLRRLLPNASRDEETLAAVSANVSANLLGLGNAATPLGIQAARRMARNCGGTASDELCLLVVLNTASIQLLPTTVASVRAAFGSAAPFDILPAVWISSLASVTVGLLTARLLSRRKGGPA</sequence>
<reference evidence="2" key="1">
    <citation type="submission" date="2020-08" db="EMBL/GenBank/DDBJ databases">
        <title>Genome public.</title>
        <authorList>
            <person name="Liu C."/>
            <person name="Sun Q."/>
        </authorList>
    </citation>
    <scope>NUCLEOTIDE SEQUENCE</scope>
    <source>
        <strain evidence="2">BX15</strain>
    </source>
</reference>
<keyword evidence="1" id="KW-0812">Transmembrane</keyword>
<dbReference type="Proteomes" id="UP000620327">
    <property type="component" value="Unassembled WGS sequence"/>
</dbReference>